<gene>
    <name evidence="1" type="ordered locus">Nmlp_2851</name>
</gene>
<dbReference type="AlphaFoldDB" id="M1XL35"/>
<sequence>MSHRQSIERRALLTASGIVATGGLAALAGCTGSSTEPPPRKSNVIDEVELAADGSTLRIDPHGESECWVQSRRDLAVDAVSGSGDQTDAAESVAIPQALAVLSPVGTARAAKGRGATGRGSGGYSSAPRTANGRAWFWGGSYASGWYNDHDDEVTQYPVDIDAIGVAYIGSDARFEEQDPGPGPLNWDDTYNSPSDEEIEPSIRDLQSGWYRVGANIVIAEGPDEGTDLGWECLDLRVRETADGKEITERWKVSPRI</sequence>
<reference evidence="1 2" key="1">
    <citation type="journal article" date="2013" name="Genome Announc.">
        <title>Genome of the haloarchaeon Natronomonas moolapensis, a neutrophilic member of a previously haloalkaliphilic genus.</title>
        <authorList>
            <person name="Dyall-Smith M.L."/>
            <person name="Pfeiffer F."/>
            <person name="Oberwinkler T."/>
            <person name="Klee K."/>
            <person name="Rampp M."/>
            <person name="Palm P."/>
            <person name="Gross K."/>
            <person name="Schuster S.C."/>
            <person name="Oesterhelt D."/>
        </authorList>
    </citation>
    <scope>NUCLEOTIDE SEQUENCE [LARGE SCALE GENOMIC DNA]</scope>
    <source>
        <strain evidence="2">DSM 18674 / JCM 14361 / 8.8.11</strain>
    </source>
</reference>
<dbReference type="EMBL" id="HF582854">
    <property type="protein sequence ID" value="CCQ37001.1"/>
    <property type="molecule type" value="Genomic_DNA"/>
</dbReference>
<organism evidence="1 2">
    <name type="scientific">Natronomonas moolapensis (strain DSM 18674 / CECT 7526 / JCM 14361 / 8.8.11)</name>
    <dbReference type="NCBI Taxonomy" id="268739"/>
    <lineage>
        <taxon>Archaea</taxon>
        <taxon>Methanobacteriati</taxon>
        <taxon>Methanobacteriota</taxon>
        <taxon>Stenosarchaea group</taxon>
        <taxon>Halobacteria</taxon>
        <taxon>Halobacteriales</taxon>
        <taxon>Natronomonadaceae</taxon>
        <taxon>Natronomonas</taxon>
    </lineage>
</organism>
<dbReference type="Proteomes" id="UP000011867">
    <property type="component" value="Chromosome"/>
</dbReference>
<protein>
    <submittedName>
        <fullName evidence="1">Uncharacterized protein</fullName>
    </submittedName>
</protein>
<dbReference type="STRING" id="268739.Nmlp_2851"/>
<dbReference type="OrthoDB" id="199072at2157"/>
<keyword evidence="2" id="KW-1185">Reference proteome</keyword>
<dbReference type="eggNOG" id="arCOG09178">
    <property type="taxonomic scope" value="Archaea"/>
</dbReference>
<dbReference type="RefSeq" id="WP_015409765.1">
    <property type="nucleotide sequence ID" value="NC_020388.1"/>
</dbReference>
<accession>M1XL35</accession>
<dbReference type="PROSITE" id="PS51257">
    <property type="entry name" value="PROKAR_LIPOPROTEIN"/>
    <property type="match status" value="1"/>
</dbReference>
<proteinExistence type="predicted"/>
<dbReference type="GeneID" id="30926376"/>
<evidence type="ECO:0000313" key="1">
    <source>
        <dbReference type="EMBL" id="CCQ37001.1"/>
    </source>
</evidence>
<name>M1XL35_NATM8</name>
<dbReference type="HOGENOM" id="CLU_1149794_0_0_2"/>
<evidence type="ECO:0000313" key="2">
    <source>
        <dbReference type="Proteomes" id="UP000011867"/>
    </source>
</evidence>
<dbReference type="KEGG" id="nmo:Nmlp_2851"/>